<dbReference type="EMBL" id="SSTE01023063">
    <property type="protein sequence ID" value="KAA0025908.1"/>
    <property type="molecule type" value="Genomic_DNA"/>
</dbReference>
<dbReference type="InterPro" id="IPR043502">
    <property type="entry name" value="DNA/RNA_pol_sf"/>
</dbReference>
<proteinExistence type="predicted"/>
<feature type="domain" description="Reverse transcriptase/retrotransposon-derived protein RNase H-like" evidence="1">
    <location>
        <begin position="167"/>
        <end position="230"/>
    </location>
</feature>
<reference evidence="2 3" key="1">
    <citation type="submission" date="2019-08" db="EMBL/GenBank/DDBJ databases">
        <title>Draft genome sequences of two oriental melons (Cucumis melo L. var makuwa).</title>
        <authorList>
            <person name="Kwon S.-Y."/>
        </authorList>
    </citation>
    <scope>NUCLEOTIDE SEQUENCE [LARGE SCALE GENOMIC DNA]</scope>
    <source>
        <strain evidence="3">cv. SW 3</strain>
        <tissue evidence="2">Leaf</tissue>
    </source>
</reference>
<dbReference type="InterPro" id="IPR043128">
    <property type="entry name" value="Rev_trsase/Diguanyl_cyclase"/>
</dbReference>
<dbReference type="InterPro" id="IPR021109">
    <property type="entry name" value="Peptidase_aspartic_dom_sf"/>
</dbReference>
<organism evidence="2 3">
    <name type="scientific">Cucumis melo var. makuwa</name>
    <name type="common">Oriental melon</name>
    <dbReference type="NCBI Taxonomy" id="1194695"/>
    <lineage>
        <taxon>Eukaryota</taxon>
        <taxon>Viridiplantae</taxon>
        <taxon>Streptophyta</taxon>
        <taxon>Embryophyta</taxon>
        <taxon>Tracheophyta</taxon>
        <taxon>Spermatophyta</taxon>
        <taxon>Magnoliopsida</taxon>
        <taxon>eudicotyledons</taxon>
        <taxon>Gunneridae</taxon>
        <taxon>Pentapetalae</taxon>
        <taxon>rosids</taxon>
        <taxon>fabids</taxon>
        <taxon>Cucurbitales</taxon>
        <taxon>Cucurbitaceae</taxon>
        <taxon>Benincaseae</taxon>
        <taxon>Cucumis</taxon>
    </lineage>
</organism>
<dbReference type="PANTHER" id="PTHR34072:SF52">
    <property type="entry name" value="RIBONUCLEASE H"/>
    <property type="match status" value="1"/>
</dbReference>
<evidence type="ECO:0000313" key="3">
    <source>
        <dbReference type="Proteomes" id="UP000321393"/>
    </source>
</evidence>
<dbReference type="Pfam" id="PF08284">
    <property type="entry name" value="RVP_2"/>
    <property type="match status" value="1"/>
</dbReference>
<dbReference type="Pfam" id="PF17919">
    <property type="entry name" value="RT_RNaseH_2"/>
    <property type="match status" value="1"/>
</dbReference>
<dbReference type="SUPFAM" id="SSF56672">
    <property type="entry name" value="DNA/RNA polymerases"/>
    <property type="match status" value="1"/>
</dbReference>
<evidence type="ECO:0000259" key="1">
    <source>
        <dbReference type="Pfam" id="PF17919"/>
    </source>
</evidence>
<comment type="caution">
    <text evidence="2">The sequence shown here is derived from an EMBL/GenBank/DDBJ whole genome shotgun (WGS) entry which is preliminary data.</text>
</comment>
<accession>A0A5A7SIA8</accession>
<dbReference type="AlphaFoldDB" id="A0A5A7SIA8"/>
<gene>
    <name evidence="2" type="ORF">E6C27_scaffold34G001990</name>
</gene>
<dbReference type="InterPro" id="IPR041577">
    <property type="entry name" value="RT_RNaseH_2"/>
</dbReference>
<evidence type="ECO:0000313" key="2">
    <source>
        <dbReference type="EMBL" id="KAA0025908.1"/>
    </source>
</evidence>
<protein>
    <submittedName>
        <fullName evidence="2">Pol protein</fullName>
    </submittedName>
</protein>
<dbReference type="Gene3D" id="3.30.70.270">
    <property type="match status" value="1"/>
</dbReference>
<name>A0A5A7SIA8_CUCMM</name>
<dbReference type="Proteomes" id="UP000321393">
    <property type="component" value="Unassembled WGS sequence"/>
</dbReference>
<dbReference type="Gene3D" id="2.40.70.10">
    <property type="entry name" value="Acid Proteases"/>
    <property type="match status" value="1"/>
</dbReference>
<dbReference type="PANTHER" id="PTHR34072">
    <property type="entry name" value="ENZYMATIC POLYPROTEIN-RELATED"/>
    <property type="match status" value="1"/>
</dbReference>
<sequence length="619" mass="69870">MLSKDKIKACQVEIVNNVLDVTLLVLDMRDFDVILSMDWLSANHASIVYSRKEVVFNPLSAASFKFKGAGTVVLPKVISAMKARKLLSQGTWSILASVMDTREPEVALSSEPMVKEYPDVFSDELARLPPPREINLLLSYYRRFVEDFSRIASSLTQLTRKRTPFVWSPSCESSFQELKQKLVIAPVLTVPDGSGSFVYIDALKKGLGFVLMQQGKANVVADALSRKVSHSAALITKQAPLLRDFESTEITVSVGEVTSQLAQLSVQPTLRQRIIVAQLNDPYLVEKHRLVEAGSPFSMHPGSMKMYQDLKCVYWWRNIKREMADFVVVDRLTKLAHFIPGKPTYTANARFTSKFWKGLQLALGTRLDFNTTFDPQTDGQTESSPITTATRLPLAWHRLRFCMVGVVDLLHTEIRARMLTAQSRQKSYVDERRKDLEFDVGDMVFLKVTPMKGVLRKYVADLTHVVDFESLQINENLSYEEQPVEILAREVKMLRNRGIAVVKGALLASFIRVVPTWASLGNTTFYDCPDHLSVSFGYTKDQFVLGRGRGKSRGKLANDKNWYIKDQFVLGVPLSSPKTRDVPTRSQIARVQECSNLGAEVEVRTEESLRRIRSDRGKS</sequence>